<dbReference type="STRING" id="62101.AB835_01070"/>
<proteinExistence type="predicted"/>
<dbReference type="AlphaFoldDB" id="A0A1D2QTG5"/>
<gene>
    <name evidence="1" type="ORF">AB835_01070</name>
</gene>
<organism evidence="1 2">
    <name type="scientific">Candidatus Endobugula sertula</name>
    <name type="common">Bugula neritina bacterial symbiont</name>
    <dbReference type="NCBI Taxonomy" id="62101"/>
    <lineage>
        <taxon>Bacteria</taxon>
        <taxon>Pseudomonadati</taxon>
        <taxon>Pseudomonadota</taxon>
        <taxon>Gammaproteobacteria</taxon>
        <taxon>Cellvibrionales</taxon>
        <taxon>Cellvibrionaceae</taxon>
        <taxon>Candidatus Endobugula</taxon>
    </lineage>
</organism>
<evidence type="ECO:0000313" key="1">
    <source>
        <dbReference type="EMBL" id="ODS24885.1"/>
    </source>
</evidence>
<comment type="caution">
    <text evidence="1">The sequence shown here is derived from an EMBL/GenBank/DDBJ whole genome shotgun (WGS) entry which is preliminary data.</text>
</comment>
<name>A0A1D2QTG5_9GAMM</name>
<accession>A0A1D2QTG5</accession>
<dbReference type="EMBL" id="MDLC01000003">
    <property type="protein sequence ID" value="ODS24885.1"/>
    <property type="molecule type" value="Genomic_DNA"/>
</dbReference>
<protein>
    <recommendedName>
        <fullName evidence="3">Porin domain-containing protein</fullName>
    </recommendedName>
</protein>
<evidence type="ECO:0000313" key="2">
    <source>
        <dbReference type="Proteomes" id="UP000242502"/>
    </source>
</evidence>
<dbReference type="Proteomes" id="UP000242502">
    <property type="component" value="Unassembled WGS sequence"/>
</dbReference>
<evidence type="ECO:0008006" key="3">
    <source>
        <dbReference type="Google" id="ProtNLM"/>
    </source>
</evidence>
<sequence length="398" mass="45636">MINYFYLIVCFLVVTVASSKVNAIELSGNVEVEWSAYQRDGQFPGQGYQSNLSLSIEPEWYWQWNGGSDRLVFIPFLRGDEHDAERSHGDIRELSWVHVGEKWEFRTGFRKVFWGVTEFNHLVDIINQTDSVDSFDGEEKLGQPMLNISRVTDWGIVDAFVLVGFRERTFAGAEGRLRGRLVADTDRANYESTDEEKHIDYALRWSHSVGVFDVGLYWFDGTDRNPILQTQADNGVTRLIPFYQQVTQVGVDLQATIDSWLWKLEAIQKDSRQDDYLASQVGVEYTLYGLNSTATDVGILVEYGWDERDYTADNTFQNDIFLGFRFTLNDPKDSALLISAGYDADFYTKSLLVEASTRFNDYWTIALEGVFVESRNVADPAAVLVDDDRLQLTVKRYF</sequence>
<reference evidence="1 2" key="1">
    <citation type="journal article" date="2016" name="Appl. Environ. Microbiol.">
        <title>Lack of Overt Genome Reduction in the Bryostatin-Producing Bryozoan Symbiont "Candidatus Endobugula sertula".</title>
        <authorList>
            <person name="Miller I.J."/>
            <person name="Vanee N."/>
            <person name="Fong S.S."/>
            <person name="Lim-Fong G.E."/>
            <person name="Kwan J.C."/>
        </authorList>
    </citation>
    <scope>NUCLEOTIDE SEQUENCE [LARGE SCALE GENOMIC DNA]</scope>
    <source>
        <strain evidence="1">AB1-4</strain>
    </source>
</reference>